<evidence type="ECO:0000313" key="6">
    <source>
        <dbReference type="EMBL" id="JAS06185.1"/>
    </source>
</evidence>
<gene>
    <name evidence="6" type="ORF">g.228</name>
</gene>
<protein>
    <recommendedName>
        <fullName evidence="5">Corticotropin-releasing factor domain-containing protein</fullName>
    </recommendedName>
</protein>
<dbReference type="AlphaFoldDB" id="A0A1B6BYX5"/>
<dbReference type="InterPro" id="IPR000187">
    <property type="entry name" value="CRF"/>
</dbReference>
<keyword evidence="4" id="KW-0732">Signal</keyword>
<comment type="subcellular location">
    <subcellularLocation>
        <location evidence="1">Secreted</location>
    </subcellularLocation>
</comment>
<proteinExistence type="predicted"/>
<evidence type="ECO:0000256" key="4">
    <source>
        <dbReference type="SAM" id="SignalP"/>
    </source>
</evidence>
<keyword evidence="3" id="KW-0372">Hormone</keyword>
<accession>A0A1B6BYX5</accession>
<sequence length="191" mass="20973">MAALTSTLLLAVFALTGGAVAYYDQATQSLEQLNGIPPPDSETNSFLIPRLAQKYRPDTGDWMDAVDPKLYVLTETGNEGPQYGALRAKRTGLGGGPSLSIVNPLDVLRQRLLLEIARRRMRQSEEKIQANREWLKTIGKRSADASQLMEADVNRPAVPAKLSSLVSSSDLQSTLPDSIHKYVQPRWASHS</sequence>
<feature type="signal peptide" evidence="4">
    <location>
        <begin position="1"/>
        <end position="21"/>
    </location>
</feature>
<organism evidence="6">
    <name type="scientific">Clastoptera arizonana</name>
    <name type="common">Arizona spittle bug</name>
    <dbReference type="NCBI Taxonomy" id="38151"/>
    <lineage>
        <taxon>Eukaryota</taxon>
        <taxon>Metazoa</taxon>
        <taxon>Ecdysozoa</taxon>
        <taxon>Arthropoda</taxon>
        <taxon>Hexapoda</taxon>
        <taxon>Insecta</taxon>
        <taxon>Pterygota</taxon>
        <taxon>Neoptera</taxon>
        <taxon>Paraneoptera</taxon>
        <taxon>Hemiptera</taxon>
        <taxon>Auchenorrhyncha</taxon>
        <taxon>Cercopoidea</taxon>
        <taxon>Clastopteridae</taxon>
        <taxon>Clastoptera</taxon>
    </lineage>
</organism>
<feature type="domain" description="Corticotropin-releasing factor" evidence="5">
    <location>
        <begin position="95"/>
        <end position="138"/>
    </location>
</feature>
<name>A0A1B6BYX5_9HEMI</name>
<dbReference type="PROSITE" id="PS00511">
    <property type="entry name" value="CRF"/>
    <property type="match status" value="1"/>
</dbReference>
<evidence type="ECO:0000256" key="3">
    <source>
        <dbReference type="ARBA" id="ARBA00022702"/>
    </source>
</evidence>
<dbReference type="GO" id="GO:0005576">
    <property type="term" value="C:extracellular region"/>
    <property type="evidence" value="ECO:0007669"/>
    <property type="project" value="UniProtKB-SubCell"/>
</dbReference>
<keyword evidence="2" id="KW-0964">Secreted</keyword>
<dbReference type="EMBL" id="GEDC01031113">
    <property type="protein sequence ID" value="JAS06185.1"/>
    <property type="molecule type" value="Transcribed_RNA"/>
</dbReference>
<dbReference type="SMART" id="SM00039">
    <property type="entry name" value="CRF"/>
    <property type="match status" value="1"/>
</dbReference>
<reference evidence="6" key="1">
    <citation type="submission" date="2015-12" db="EMBL/GenBank/DDBJ databases">
        <title>De novo transcriptome assembly of four potential Pierce s Disease insect vectors from Arizona vineyards.</title>
        <authorList>
            <person name="Tassone E.E."/>
        </authorList>
    </citation>
    <scope>NUCLEOTIDE SEQUENCE</scope>
</reference>
<dbReference type="Pfam" id="PF00473">
    <property type="entry name" value="CRF"/>
    <property type="match status" value="1"/>
</dbReference>
<dbReference type="GO" id="GO:0005179">
    <property type="term" value="F:hormone activity"/>
    <property type="evidence" value="ECO:0007669"/>
    <property type="project" value="UniProtKB-KW"/>
</dbReference>
<evidence type="ECO:0000259" key="5">
    <source>
        <dbReference type="SMART" id="SM00039"/>
    </source>
</evidence>
<evidence type="ECO:0000256" key="2">
    <source>
        <dbReference type="ARBA" id="ARBA00022525"/>
    </source>
</evidence>
<evidence type="ECO:0000256" key="1">
    <source>
        <dbReference type="ARBA" id="ARBA00004613"/>
    </source>
</evidence>
<dbReference type="InterPro" id="IPR018446">
    <property type="entry name" value="Corticotropin-releasing_fac_CS"/>
</dbReference>
<feature type="chain" id="PRO_5008579968" description="Corticotropin-releasing factor domain-containing protein" evidence="4">
    <location>
        <begin position="22"/>
        <end position="191"/>
    </location>
</feature>